<feature type="region of interest" description="Disordered" evidence="1">
    <location>
        <begin position="134"/>
        <end position="191"/>
    </location>
</feature>
<evidence type="ECO:0000313" key="2">
    <source>
        <dbReference type="EMBL" id="KAF0909103.1"/>
    </source>
</evidence>
<feature type="compositionally biased region" description="Gly residues" evidence="1">
    <location>
        <begin position="139"/>
        <end position="159"/>
    </location>
</feature>
<comment type="caution">
    <text evidence="2">The sequence shown here is derived from an EMBL/GenBank/DDBJ whole genome shotgun (WGS) entry which is preliminary data.</text>
</comment>
<dbReference type="Proteomes" id="UP000479710">
    <property type="component" value="Unassembled WGS sequence"/>
</dbReference>
<evidence type="ECO:0000256" key="1">
    <source>
        <dbReference type="SAM" id="MobiDB-lite"/>
    </source>
</evidence>
<sequence>MKPPAASPGRAAKQLPAPPGLARLLLSKSQRGGHSRRALATSPMFVSRGRGARVVGDHHAAQERAPPHNRSSPLTSRFPITAPSPTKDAPAAEIATTSRASPSPHKAQKATAMEAQHKERQEEMIIDAVVAARRDDSGSGSGGVPAGFGPVGFGGGGGFSSESGSDRVRGGYPRVLDPSGSGAGADFHPNRGRVLIMGIEGLS</sequence>
<reference evidence="2 3" key="1">
    <citation type="submission" date="2019-11" db="EMBL/GenBank/DDBJ databases">
        <title>Whole genome sequence of Oryza granulata.</title>
        <authorList>
            <person name="Li W."/>
        </authorList>
    </citation>
    <scope>NUCLEOTIDE SEQUENCE [LARGE SCALE GENOMIC DNA]</scope>
    <source>
        <strain evidence="3">cv. Menghai</strain>
        <tissue evidence="2">Leaf</tissue>
    </source>
</reference>
<dbReference type="OrthoDB" id="785861at2759"/>
<dbReference type="AlphaFoldDB" id="A0A6G1DBJ3"/>
<protein>
    <submittedName>
        <fullName evidence="2">Uncharacterized protein</fullName>
    </submittedName>
</protein>
<dbReference type="EMBL" id="SPHZ02000007">
    <property type="protein sequence ID" value="KAF0909103.1"/>
    <property type="molecule type" value="Genomic_DNA"/>
</dbReference>
<gene>
    <name evidence="2" type="ORF">E2562_031359</name>
</gene>
<feature type="region of interest" description="Disordered" evidence="1">
    <location>
        <begin position="1"/>
        <end position="119"/>
    </location>
</feature>
<evidence type="ECO:0000313" key="3">
    <source>
        <dbReference type="Proteomes" id="UP000479710"/>
    </source>
</evidence>
<accession>A0A6G1DBJ3</accession>
<keyword evidence="3" id="KW-1185">Reference proteome</keyword>
<name>A0A6G1DBJ3_9ORYZ</name>
<organism evidence="2 3">
    <name type="scientific">Oryza meyeriana var. granulata</name>
    <dbReference type="NCBI Taxonomy" id="110450"/>
    <lineage>
        <taxon>Eukaryota</taxon>
        <taxon>Viridiplantae</taxon>
        <taxon>Streptophyta</taxon>
        <taxon>Embryophyta</taxon>
        <taxon>Tracheophyta</taxon>
        <taxon>Spermatophyta</taxon>
        <taxon>Magnoliopsida</taxon>
        <taxon>Liliopsida</taxon>
        <taxon>Poales</taxon>
        <taxon>Poaceae</taxon>
        <taxon>BOP clade</taxon>
        <taxon>Oryzoideae</taxon>
        <taxon>Oryzeae</taxon>
        <taxon>Oryzinae</taxon>
        <taxon>Oryza</taxon>
        <taxon>Oryza meyeriana</taxon>
    </lineage>
</organism>
<proteinExistence type="predicted"/>
<feature type="compositionally biased region" description="Basic and acidic residues" evidence="1">
    <location>
        <begin position="55"/>
        <end position="66"/>
    </location>
</feature>